<protein>
    <submittedName>
        <fullName evidence="3">Meiotic nuclear division protein 1</fullName>
    </submittedName>
</protein>
<sequence length="206" mass="23449">MAPQKSLPAAKVALVLSYFRTTLVAHTLKDLEKSLPTHAGISSMAVKDYLTQLTSDSLLSVEKIGSGNWYWSFPADAQKAKELMLEEARKERNRLRDSVGALETMRNEMEKEDDGSDEREKVVEVAERLESLKKKRTELKKVVEMLEGGVVEEGKKEKVMAKVNLLIDNIMVLMDYAKDLVQADKEQMENIRNAFGIEEDLDYFEF</sequence>
<proteinExistence type="predicted"/>
<gene>
    <name evidence="3" type="ORF">EX30DRAFT_342112</name>
</gene>
<accession>A0A4V3SID5</accession>
<dbReference type="OrthoDB" id="9978204at2759"/>
<keyword evidence="4" id="KW-1185">Reference proteome</keyword>
<dbReference type="FunCoup" id="A0A4V3SID5">
    <property type="interactions" value="161"/>
</dbReference>
<dbReference type="Proteomes" id="UP000298138">
    <property type="component" value="Unassembled WGS sequence"/>
</dbReference>
<dbReference type="AlphaFoldDB" id="A0A4V3SID5"/>
<evidence type="ECO:0000313" key="3">
    <source>
        <dbReference type="EMBL" id="TGZ79765.1"/>
    </source>
</evidence>
<dbReference type="InParanoid" id="A0A4V3SID5"/>
<organism evidence="3 4">
    <name type="scientific">Ascodesmis nigricans</name>
    <dbReference type="NCBI Taxonomy" id="341454"/>
    <lineage>
        <taxon>Eukaryota</taxon>
        <taxon>Fungi</taxon>
        <taxon>Dikarya</taxon>
        <taxon>Ascomycota</taxon>
        <taxon>Pezizomycotina</taxon>
        <taxon>Pezizomycetes</taxon>
        <taxon>Pezizales</taxon>
        <taxon>Ascodesmidaceae</taxon>
        <taxon>Ascodesmis</taxon>
    </lineage>
</organism>
<feature type="domain" description="Mnd1 HTH" evidence="2">
    <location>
        <begin position="15"/>
        <end position="74"/>
    </location>
</feature>
<dbReference type="STRING" id="341454.A0A4V3SID5"/>
<reference evidence="3 4" key="1">
    <citation type="submission" date="2019-04" db="EMBL/GenBank/DDBJ databases">
        <title>Comparative genomics and transcriptomics to analyze fruiting body development in filamentous ascomycetes.</title>
        <authorList>
            <consortium name="DOE Joint Genome Institute"/>
            <person name="Lutkenhaus R."/>
            <person name="Traeger S."/>
            <person name="Breuer J."/>
            <person name="Kuo A."/>
            <person name="Lipzen A."/>
            <person name="Pangilinan J."/>
            <person name="Dilworth D."/>
            <person name="Sandor L."/>
            <person name="Poggeler S."/>
            <person name="Barry K."/>
            <person name="Grigoriev I.V."/>
            <person name="Nowrousian M."/>
        </authorList>
    </citation>
    <scope>NUCLEOTIDE SEQUENCE [LARGE SCALE GENOMIC DNA]</scope>
    <source>
        <strain evidence="3 4">CBS 389.68</strain>
    </source>
</reference>
<evidence type="ECO:0000313" key="4">
    <source>
        <dbReference type="Proteomes" id="UP000298138"/>
    </source>
</evidence>
<evidence type="ECO:0000256" key="1">
    <source>
        <dbReference type="SAM" id="Coils"/>
    </source>
</evidence>
<keyword evidence="1" id="KW-0175">Coiled coil</keyword>
<feature type="coiled-coil region" evidence="1">
    <location>
        <begin position="78"/>
        <end position="149"/>
    </location>
</feature>
<evidence type="ECO:0000259" key="2">
    <source>
        <dbReference type="Pfam" id="PF03962"/>
    </source>
</evidence>
<name>A0A4V3SID5_9PEZI</name>
<dbReference type="Pfam" id="PF03962">
    <property type="entry name" value="Mnd1"/>
    <property type="match status" value="1"/>
</dbReference>
<dbReference type="EMBL" id="ML220129">
    <property type="protein sequence ID" value="TGZ79765.1"/>
    <property type="molecule type" value="Genomic_DNA"/>
</dbReference>
<dbReference type="InterPro" id="IPR040453">
    <property type="entry name" value="Mnd1_HTH"/>
</dbReference>